<organism evidence="1 2">
    <name type="scientific">Candidatus Jettenia caeni</name>
    <dbReference type="NCBI Taxonomy" id="247490"/>
    <lineage>
        <taxon>Bacteria</taxon>
        <taxon>Pseudomonadati</taxon>
        <taxon>Planctomycetota</taxon>
        <taxon>Candidatus Brocadiia</taxon>
        <taxon>Candidatus Brocadiales</taxon>
        <taxon>Candidatus Brocadiaceae</taxon>
        <taxon>Candidatus Jettenia</taxon>
    </lineage>
</organism>
<evidence type="ECO:0000313" key="1">
    <source>
        <dbReference type="EMBL" id="GAB61819.1"/>
    </source>
</evidence>
<dbReference type="Proteomes" id="UP000002985">
    <property type="component" value="Unassembled WGS sequence"/>
</dbReference>
<comment type="caution">
    <text evidence="1">The sequence shown here is derived from an EMBL/GenBank/DDBJ whole genome shotgun (WGS) entry which is preliminary data.</text>
</comment>
<evidence type="ECO:0000313" key="2">
    <source>
        <dbReference type="Proteomes" id="UP000002985"/>
    </source>
</evidence>
<dbReference type="SUPFAM" id="SSF48371">
    <property type="entry name" value="ARM repeat"/>
    <property type="match status" value="1"/>
</dbReference>
<dbReference type="InterPro" id="IPR011989">
    <property type="entry name" value="ARM-like"/>
</dbReference>
<dbReference type="AlphaFoldDB" id="I3IJC4"/>
<reference evidence="1 2" key="1">
    <citation type="journal article" date="2012" name="FEBS Lett.">
        <title>Anammox organism KSU-1 expresses a NirK-type copper-containing nitrite reductase instead of a NirS-type with cytochrome cd1.</title>
        <authorList>
            <person name="Hira D."/>
            <person name="Toh H."/>
            <person name="Migita C.T."/>
            <person name="Okubo H."/>
            <person name="Nishiyama T."/>
            <person name="Hattori M."/>
            <person name="Furukawa K."/>
            <person name="Fujii T."/>
        </authorList>
    </citation>
    <scope>NUCLEOTIDE SEQUENCE [LARGE SCALE GENOMIC DNA]</scope>
</reference>
<dbReference type="EMBL" id="BAFH01000003">
    <property type="protein sequence ID" value="GAB61819.1"/>
    <property type="molecule type" value="Genomic_DNA"/>
</dbReference>
<dbReference type="OrthoDB" id="1340569at2"/>
<proteinExistence type="predicted"/>
<sequence length="591" mass="68958">MSSTKIEAIRIVNEVLLPNINNPSKIINEIVSIWEYENIEKIETYSECIQILNNKHHINFLKLAIDTIKNGTNTWDIVLIIKDTISDLVIDIDSLLELLIILYKEMKGDLASGILHEPIGKLVSLQPDIGRSLLEKMILHNEEAYTDYISVILVTLSTQDFEKAHRYALDLAENPSKFISYAAINALGLFSYELPQHKEFLNQTLEKFKSLLSKEDINLQASVVHSLGRLIPLKTEIKDIIVKLADIQEQEVQYQISVTLFRWKKDSFREVWFKESLLKLAQISYQQKIVIDKLDLILADILKLEIDSKLVEQFLYNWIKNQPIEILRNNNIADYFDSTLRVIVKNKDVIEYYITMWFNDDDYKFHFVSASIVRYLKICEINCIKLSKTLIDQFDNEDILFIIRKILGHVFDSSLLCHLTFSVLQRSNKDEGLKQIVVNAFISHISRDYPKRVIDFLELQEISLIEDSFIKNTITIILDYTKKYLSALNELPRLKEFKSTNAQRYQIELEQQKNIMSTFEKAQENSIFFSITERITIKYGHSWFHWCDNKFSERNYLNSISTSVEVPRTELISPVSSAIKRFKCQLAKRGV</sequence>
<dbReference type="InterPro" id="IPR016024">
    <property type="entry name" value="ARM-type_fold"/>
</dbReference>
<dbReference type="eggNOG" id="ENOG5032S8B">
    <property type="taxonomic scope" value="Bacteria"/>
</dbReference>
<name>I3IJC4_9BACT</name>
<accession>I3IJC4</accession>
<dbReference type="Gene3D" id="1.25.10.10">
    <property type="entry name" value="Leucine-rich Repeat Variant"/>
    <property type="match status" value="1"/>
</dbReference>
<keyword evidence="2" id="KW-1185">Reference proteome</keyword>
<protein>
    <submittedName>
        <fullName evidence="1">Uncharacterized protein</fullName>
    </submittedName>
</protein>
<gene>
    <name evidence="1" type="ORF">KSU1_C0223</name>
</gene>